<dbReference type="PATRIC" id="fig|1268072.3.peg.3715"/>
<feature type="compositionally biased region" description="Low complexity" evidence="1">
    <location>
        <begin position="83"/>
        <end position="93"/>
    </location>
</feature>
<gene>
    <name evidence="3" type="ORF">PSAB_18020</name>
</gene>
<dbReference type="AlphaFoldDB" id="X5A2A2"/>
<protein>
    <recommendedName>
        <fullName evidence="2">Helix-hairpin-helix DNA-binding motif class 1 domain-containing protein</fullName>
    </recommendedName>
</protein>
<feature type="region of interest" description="Disordered" evidence="1">
    <location>
        <begin position="51"/>
        <end position="115"/>
    </location>
</feature>
<feature type="compositionally biased region" description="Low complexity" evidence="1">
    <location>
        <begin position="61"/>
        <end position="71"/>
    </location>
</feature>
<feature type="compositionally biased region" description="Low complexity" evidence="1">
    <location>
        <begin position="102"/>
        <end position="115"/>
    </location>
</feature>
<evidence type="ECO:0000313" key="4">
    <source>
        <dbReference type="Proteomes" id="UP000019772"/>
    </source>
</evidence>
<dbReference type="GO" id="GO:0006281">
    <property type="term" value="P:DNA repair"/>
    <property type="evidence" value="ECO:0007669"/>
    <property type="project" value="InterPro"/>
</dbReference>
<dbReference type="KEGG" id="psab:PSAB_18020"/>
<dbReference type="InterPro" id="IPR003583">
    <property type="entry name" value="Hlx-hairpin-Hlx_DNA-bd_motif"/>
</dbReference>
<keyword evidence="4" id="KW-1185">Reference proteome</keyword>
<dbReference type="EMBL" id="CP004078">
    <property type="protein sequence ID" value="AHV98498.1"/>
    <property type="molecule type" value="Genomic_DNA"/>
</dbReference>
<evidence type="ECO:0000313" key="3">
    <source>
        <dbReference type="EMBL" id="AHV98498.1"/>
    </source>
</evidence>
<organism evidence="3 4">
    <name type="scientific">Paenibacillus sabinae T27</name>
    <dbReference type="NCBI Taxonomy" id="1268072"/>
    <lineage>
        <taxon>Bacteria</taxon>
        <taxon>Bacillati</taxon>
        <taxon>Bacillota</taxon>
        <taxon>Bacilli</taxon>
        <taxon>Bacillales</taxon>
        <taxon>Paenibacillaceae</taxon>
        <taxon>Paenibacillus</taxon>
    </lineage>
</organism>
<dbReference type="NCBIfam" id="TIGR00426">
    <property type="entry name" value="competence protein ComEA helix-hairpin-helix repeat region"/>
    <property type="match status" value="1"/>
</dbReference>
<dbReference type="eggNOG" id="COG1555">
    <property type="taxonomic scope" value="Bacteria"/>
</dbReference>
<dbReference type="RefSeq" id="WP_025335981.1">
    <property type="nucleotide sequence ID" value="NZ_CP004078.1"/>
</dbReference>
<evidence type="ECO:0000259" key="2">
    <source>
        <dbReference type="SMART" id="SM00278"/>
    </source>
</evidence>
<name>X5A2A2_9BACL</name>
<dbReference type="Pfam" id="PF12836">
    <property type="entry name" value="HHH_3"/>
    <property type="match status" value="1"/>
</dbReference>
<dbReference type="GO" id="GO:0015627">
    <property type="term" value="C:type II protein secretion system complex"/>
    <property type="evidence" value="ECO:0007669"/>
    <property type="project" value="TreeGrafter"/>
</dbReference>
<evidence type="ECO:0000256" key="1">
    <source>
        <dbReference type="SAM" id="MobiDB-lite"/>
    </source>
</evidence>
<accession>X5A2A2</accession>
<feature type="domain" description="Helix-hairpin-helix DNA-binding motif class 1" evidence="2">
    <location>
        <begin position="161"/>
        <end position="180"/>
    </location>
</feature>
<dbReference type="STRING" id="1268072.PSAB_18020"/>
<dbReference type="OrthoDB" id="9790239at2"/>
<dbReference type="Gene3D" id="1.10.150.320">
    <property type="entry name" value="Photosystem II 12 kDa extrinsic protein"/>
    <property type="match status" value="1"/>
</dbReference>
<dbReference type="PANTHER" id="PTHR21180">
    <property type="entry name" value="ENDONUCLEASE/EXONUCLEASE/PHOSPHATASE FAMILY DOMAIN-CONTAINING PROTEIN 1"/>
    <property type="match status" value="1"/>
</dbReference>
<sequence>MKKTMLIGGIAAAIIGSGLIWMAGSGRDQGTEEGWETLNARIAQAIEGGQDAGASLGRDGGQSAAGRSGAAGEVGGSPWAGEAVTATAPVPAAQSGTGGSLPGHDAAPAAGAADAQTSAEGKVNVNTAGLTELTSLPGIGEKKAQAILDYRKQHGPFRSPTDLQNVKGIGPKMLEKLKPYVAF</sequence>
<reference evidence="3 4" key="1">
    <citation type="journal article" date="2014" name="PLoS Genet.">
        <title>Comparative Genomic Analysis of N2-Fixing and Non-N2-Fixing Paenibacillus spp.: Organization, Evolution and Expression of the Nitrogen Fixation Genes.</title>
        <authorList>
            <person name="Xie J.B."/>
            <person name="Du Z."/>
            <person name="Bai L."/>
            <person name="Tian C."/>
            <person name="Zhang Y."/>
            <person name="Xie J.Y."/>
            <person name="Wang T."/>
            <person name="Liu X."/>
            <person name="Chen X."/>
            <person name="Cheng Q."/>
            <person name="Chen S."/>
            <person name="Li J."/>
        </authorList>
    </citation>
    <scope>NUCLEOTIDE SEQUENCE [LARGE SCALE GENOMIC DNA]</scope>
    <source>
        <strain evidence="3 4">T27</strain>
    </source>
</reference>
<dbReference type="InterPro" id="IPR010994">
    <property type="entry name" value="RuvA_2-like"/>
</dbReference>
<dbReference type="InterPro" id="IPR051675">
    <property type="entry name" value="Endo/Exo/Phosphatase_dom_1"/>
</dbReference>
<dbReference type="SUPFAM" id="SSF47781">
    <property type="entry name" value="RuvA domain 2-like"/>
    <property type="match status" value="1"/>
</dbReference>
<dbReference type="GO" id="GO:0003677">
    <property type="term" value="F:DNA binding"/>
    <property type="evidence" value="ECO:0007669"/>
    <property type="project" value="InterPro"/>
</dbReference>
<dbReference type="Proteomes" id="UP000019772">
    <property type="component" value="Chromosome"/>
</dbReference>
<dbReference type="GO" id="GO:0015628">
    <property type="term" value="P:protein secretion by the type II secretion system"/>
    <property type="evidence" value="ECO:0007669"/>
    <property type="project" value="TreeGrafter"/>
</dbReference>
<dbReference type="HOGENOM" id="CLU_112012_0_0_9"/>
<dbReference type="SMART" id="SM00278">
    <property type="entry name" value="HhH1"/>
    <property type="match status" value="2"/>
</dbReference>
<feature type="domain" description="Helix-hairpin-helix DNA-binding motif class 1" evidence="2">
    <location>
        <begin position="131"/>
        <end position="150"/>
    </location>
</feature>
<dbReference type="InterPro" id="IPR004509">
    <property type="entry name" value="Competence_ComEA_HhH"/>
</dbReference>
<dbReference type="PANTHER" id="PTHR21180:SF32">
    <property type="entry name" value="ENDONUCLEASE_EXONUCLEASE_PHOSPHATASE FAMILY DOMAIN-CONTAINING PROTEIN 1"/>
    <property type="match status" value="1"/>
</dbReference>
<proteinExistence type="predicted"/>